<comment type="caution">
    <text evidence="1">The sequence shown here is derived from an EMBL/GenBank/DDBJ whole genome shotgun (WGS) entry which is preliminary data.</text>
</comment>
<keyword evidence="2" id="KW-1185">Reference proteome</keyword>
<proteinExistence type="predicted"/>
<accession>A0A420XMI9</accession>
<name>A0A420XMI9_9ACTN</name>
<organism evidence="1 2">
    <name type="scientific">Motilibacter peucedani</name>
    <dbReference type="NCBI Taxonomy" id="598650"/>
    <lineage>
        <taxon>Bacteria</taxon>
        <taxon>Bacillati</taxon>
        <taxon>Actinomycetota</taxon>
        <taxon>Actinomycetes</taxon>
        <taxon>Motilibacterales</taxon>
        <taxon>Motilibacteraceae</taxon>
        <taxon>Motilibacter</taxon>
    </lineage>
</organism>
<dbReference type="Proteomes" id="UP000281955">
    <property type="component" value="Unassembled WGS sequence"/>
</dbReference>
<dbReference type="EMBL" id="RBWV01000013">
    <property type="protein sequence ID" value="RKS72493.1"/>
    <property type="molecule type" value="Genomic_DNA"/>
</dbReference>
<sequence length="39" mass="4121">MNTNSYTPSGAVIYTPERTKALLARRGTSPRTAVVPTAA</sequence>
<evidence type="ECO:0000313" key="2">
    <source>
        <dbReference type="Proteomes" id="UP000281955"/>
    </source>
</evidence>
<evidence type="ECO:0000313" key="1">
    <source>
        <dbReference type="EMBL" id="RKS72493.1"/>
    </source>
</evidence>
<reference evidence="1 2" key="1">
    <citation type="submission" date="2018-10" db="EMBL/GenBank/DDBJ databases">
        <title>Genomic Encyclopedia of Archaeal and Bacterial Type Strains, Phase II (KMG-II): from individual species to whole genera.</title>
        <authorList>
            <person name="Goeker M."/>
        </authorList>
    </citation>
    <scope>NUCLEOTIDE SEQUENCE [LARGE SCALE GENOMIC DNA]</scope>
    <source>
        <strain evidence="1 2">RP-AC37</strain>
    </source>
</reference>
<gene>
    <name evidence="1" type="ORF">CLV35_2737</name>
</gene>
<protein>
    <submittedName>
        <fullName evidence="1">Uncharacterized protein</fullName>
    </submittedName>
</protein>
<dbReference type="InParanoid" id="A0A420XMI9"/>
<dbReference type="AlphaFoldDB" id="A0A420XMI9"/>